<evidence type="ECO:0000313" key="2">
    <source>
        <dbReference type="EMBL" id="JAH98121.1"/>
    </source>
</evidence>
<feature type="compositionally biased region" description="Basic and acidic residues" evidence="1">
    <location>
        <begin position="1"/>
        <end position="10"/>
    </location>
</feature>
<dbReference type="EMBL" id="GBXM01010456">
    <property type="protein sequence ID" value="JAH98121.1"/>
    <property type="molecule type" value="Transcribed_RNA"/>
</dbReference>
<evidence type="ECO:0000256" key="1">
    <source>
        <dbReference type="SAM" id="MobiDB-lite"/>
    </source>
</evidence>
<feature type="region of interest" description="Disordered" evidence="1">
    <location>
        <begin position="1"/>
        <end position="26"/>
    </location>
</feature>
<dbReference type="AlphaFoldDB" id="A0A0E9X6M6"/>
<reference evidence="2" key="2">
    <citation type="journal article" date="2015" name="Fish Shellfish Immunol.">
        <title>Early steps in the European eel (Anguilla anguilla)-Vibrio vulnificus interaction in the gills: Role of the RtxA13 toxin.</title>
        <authorList>
            <person name="Callol A."/>
            <person name="Pajuelo D."/>
            <person name="Ebbesson L."/>
            <person name="Teles M."/>
            <person name="MacKenzie S."/>
            <person name="Amaro C."/>
        </authorList>
    </citation>
    <scope>NUCLEOTIDE SEQUENCE</scope>
</reference>
<proteinExistence type="predicted"/>
<sequence>MKNLHCDTSSHRSWHSAQSQNEQADGMQESRKAICLYFHLWPIGYTATSLDSVEQNFTLQHTVLENA</sequence>
<accession>A0A0E9X6M6</accession>
<name>A0A0E9X6M6_ANGAN</name>
<reference evidence="2" key="1">
    <citation type="submission" date="2014-11" db="EMBL/GenBank/DDBJ databases">
        <authorList>
            <person name="Amaro Gonzalez C."/>
        </authorList>
    </citation>
    <scope>NUCLEOTIDE SEQUENCE</scope>
</reference>
<organism evidence="2">
    <name type="scientific">Anguilla anguilla</name>
    <name type="common">European freshwater eel</name>
    <name type="synonym">Muraena anguilla</name>
    <dbReference type="NCBI Taxonomy" id="7936"/>
    <lineage>
        <taxon>Eukaryota</taxon>
        <taxon>Metazoa</taxon>
        <taxon>Chordata</taxon>
        <taxon>Craniata</taxon>
        <taxon>Vertebrata</taxon>
        <taxon>Euteleostomi</taxon>
        <taxon>Actinopterygii</taxon>
        <taxon>Neopterygii</taxon>
        <taxon>Teleostei</taxon>
        <taxon>Anguilliformes</taxon>
        <taxon>Anguillidae</taxon>
        <taxon>Anguilla</taxon>
    </lineage>
</organism>
<protein>
    <submittedName>
        <fullName evidence="2">Uncharacterized protein</fullName>
    </submittedName>
</protein>